<evidence type="ECO:0000259" key="1">
    <source>
        <dbReference type="Pfam" id="PF18904"/>
    </source>
</evidence>
<accession>A0A0G0R258</accession>
<sequence length="209" mass="23907">MADTKKRNQNIVTRQNVLESLKDLGTGTSVQTKDFIKNTSEDFIRELLGLTIPQVKRSGELNLGQTVQMGDILSGREERTREVKMQATFERRILNEERRTSQEKSGELRMELKAIMEEIQKVAASTENFAEAAQVSMISAPIEPGIYHVHFFESILEFLQSFRKRIDLAATWLTSTNKRAEKKNYWATYKKKGSSFLLSPDHYLSRSAG</sequence>
<dbReference type="AlphaFoldDB" id="A0A0G0R258"/>
<proteinExistence type="predicted"/>
<gene>
    <name evidence="2" type="ORF">UT76_C0008G0017</name>
</gene>
<protein>
    <recommendedName>
        <fullName evidence="1">DUF5660 domain-containing protein</fullName>
    </recommendedName>
</protein>
<dbReference type="EMBL" id="LBYA01000008">
    <property type="protein sequence ID" value="KKR43806.1"/>
    <property type="molecule type" value="Genomic_DNA"/>
</dbReference>
<reference evidence="2 3" key="1">
    <citation type="journal article" date="2015" name="Nature">
        <title>rRNA introns, odd ribosomes, and small enigmatic genomes across a large radiation of phyla.</title>
        <authorList>
            <person name="Brown C.T."/>
            <person name="Hug L.A."/>
            <person name="Thomas B.C."/>
            <person name="Sharon I."/>
            <person name="Castelle C.J."/>
            <person name="Singh A."/>
            <person name="Wilkins M.J."/>
            <person name="Williams K.H."/>
            <person name="Banfield J.F."/>
        </authorList>
    </citation>
    <scope>NUCLEOTIDE SEQUENCE [LARGE SCALE GENOMIC DNA]</scope>
</reference>
<comment type="caution">
    <text evidence="2">The sequence shown here is derived from an EMBL/GenBank/DDBJ whole genome shotgun (WGS) entry which is preliminary data.</text>
</comment>
<name>A0A0G0R258_9BACT</name>
<dbReference type="Proteomes" id="UP000034215">
    <property type="component" value="Unassembled WGS sequence"/>
</dbReference>
<feature type="domain" description="DUF5660" evidence="1">
    <location>
        <begin position="104"/>
        <end position="209"/>
    </location>
</feature>
<evidence type="ECO:0000313" key="2">
    <source>
        <dbReference type="EMBL" id="KKR43806.1"/>
    </source>
</evidence>
<dbReference type="Pfam" id="PF18904">
    <property type="entry name" value="DUF5660"/>
    <property type="match status" value="1"/>
</dbReference>
<organism evidence="2 3">
    <name type="scientific">Candidatus Woesebacteria bacterium GW2011_GWB1_40_12</name>
    <dbReference type="NCBI Taxonomy" id="1618576"/>
    <lineage>
        <taxon>Bacteria</taxon>
        <taxon>Candidatus Woeseibacteriota</taxon>
    </lineage>
</organism>
<dbReference type="InterPro" id="IPR043719">
    <property type="entry name" value="DUF5660"/>
</dbReference>
<evidence type="ECO:0000313" key="3">
    <source>
        <dbReference type="Proteomes" id="UP000034215"/>
    </source>
</evidence>